<evidence type="ECO:0000256" key="2">
    <source>
        <dbReference type="PROSITE-ProRule" id="PRU01240"/>
    </source>
</evidence>
<dbReference type="InterPro" id="IPR000209">
    <property type="entry name" value="Peptidase_S8/S53_dom"/>
</dbReference>
<proteinExistence type="inferred from homology"/>
<dbReference type="InterPro" id="IPR051048">
    <property type="entry name" value="Peptidase_S8/S53_subtilisin"/>
</dbReference>
<comment type="caution">
    <text evidence="5">The sequence shown here is derived from an EMBL/GenBank/DDBJ whole genome shotgun (WGS) entry which is preliminary data.</text>
</comment>
<gene>
    <name evidence="5" type="ORF">ACFSKP_19645</name>
</gene>
<dbReference type="RefSeq" id="WP_250431444.1">
    <property type="nucleotide sequence ID" value="NZ_JALPRR010000004.1"/>
</dbReference>
<dbReference type="Pfam" id="PF00082">
    <property type="entry name" value="Peptidase_S8"/>
    <property type="match status" value="1"/>
</dbReference>
<dbReference type="CDD" id="cd04842">
    <property type="entry name" value="Peptidases_S8_Kp43_protease"/>
    <property type="match status" value="1"/>
</dbReference>
<dbReference type="SUPFAM" id="SSF52743">
    <property type="entry name" value="Subtilisin-like"/>
    <property type="match status" value="1"/>
</dbReference>
<evidence type="ECO:0000259" key="3">
    <source>
        <dbReference type="Pfam" id="PF00082"/>
    </source>
</evidence>
<dbReference type="InterPro" id="IPR034058">
    <property type="entry name" value="TagA/B/C/D_pept_dom"/>
</dbReference>
<accession>A0ABW5D263</accession>
<dbReference type="InterPro" id="IPR008979">
    <property type="entry name" value="Galactose-bd-like_sf"/>
</dbReference>
<dbReference type="Pfam" id="PF18962">
    <property type="entry name" value="Por_Secre_tail"/>
    <property type="match status" value="1"/>
</dbReference>
<dbReference type="PANTHER" id="PTHR43399:SF4">
    <property type="entry name" value="CELL WALL-ASSOCIATED PROTEASE"/>
    <property type="match status" value="1"/>
</dbReference>
<dbReference type="SUPFAM" id="SSF49785">
    <property type="entry name" value="Galactose-binding domain-like"/>
    <property type="match status" value="1"/>
</dbReference>
<dbReference type="PROSITE" id="PS51892">
    <property type="entry name" value="SUBTILASE"/>
    <property type="match status" value="1"/>
</dbReference>
<dbReference type="Proteomes" id="UP001597374">
    <property type="component" value="Unassembled WGS sequence"/>
</dbReference>
<keyword evidence="6" id="KW-1185">Reference proteome</keyword>
<organism evidence="5 6">
    <name type="scientific">Pontibacter ruber</name>
    <dbReference type="NCBI Taxonomy" id="1343895"/>
    <lineage>
        <taxon>Bacteria</taxon>
        <taxon>Pseudomonadati</taxon>
        <taxon>Bacteroidota</taxon>
        <taxon>Cytophagia</taxon>
        <taxon>Cytophagales</taxon>
        <taxon>Hymenobacteraceae</taxon>
        <taxon>Pontibacter</taxon>
    </lineage>
</organism>
<dbReference type="InterPro" id="IPR036852">
    <property type="entry name" value="Peptidase_S8/S53_dom_sf"/>
</dbReference>
<evidence type="ECO:0000256" key="1">
    <source>
        <dbReference type="ARBA" id="ARBA00011073"/>
    </source>
</evidence>
<evidence type="ECO:0000313" key="5">
    <source>
        <dbReference type="EMBL" id="MFD2248491.1"/>
    </source>
</evidence>
<dbReference type="PANTHER" id="PTHR43399">
    <property type="entry name" value="SUBTILISIN-RELATED"/>
    <property type="match status" value="1"/>
</dbReference>
<reference evidence="6" key="1">
    <citation type="journal article" date="2019" name="Int. J. Syst. Evol. Microbiol.">
        <title>The Global Catalogue of Microorganisms (GCM) 10K type strain sequencing project: providing services to taxonomists for standard genome sequencing and annotation.</title>
        <authorList>
            <consortium name="The Broad Institute Genomics Platform"/>
            <consortium name="The Broad Institute Genome Sequencing Center for Infectious Disease"/>
            <person name="Wu L."/>
            <person name="Ma J."/>
        </authorList>
    </citation>
    <scope>NUCLEOTIDE SEQUENCE [LARGE SCALE GENOMIC DNA]</scope>
    <source>
        <strain evidence="6">CGMCC 4.1782</strain>
    </source>
</reference>
<evidence type="ECO:0000259" key="4">
    <source>
        <dbReference type="Pfam" id="PF18962"/>
    </source>
</evidence>
<dbReference type="NCBIfam" id="TIGR04183">
    <property type="entry name" value="Por_Secre_tail"/>
    <property type="match status" value="1"/>
</dbReference>
<feature type="domain" description="Secretion system C-terminal sorting" evidence="4">
    <location>
        <begin position="792"/>
        <end position="862"/>
    </location>
</feature>
<name>A0ABW5D263_9BACT</name>
<dbReference type="EMBL" id="JBHUIM010000003">
    <property type="protein sequence ID" value="MFD2248491.1"/>
    <property type="molecule type" value="Genomic_DNA"/>
</dbReference>
<dbReference type="Gene3D" id="2.60.120.380">
    <property type="match status" value="1"/>
</dbReference>
<protein>
    <submittedName>
        <fullName evidence="5">S8 family serine peptidase</fullName>
    </submittedName>
</protein>
<comment type="caution">
    <text evidence="2">Lacks conserved residue(s) required for the propagation of feature annotation.</text>
</comment>
<comment type="similarity">
    <text evidence="1 2">Belongs to the peptidase S8 family.</text>
</comment>
<evidence type="ECO:0000313" key="6">
    <source>
        <dbReference type="Proteomes" id="UP001597374"/>
    </source>
</evidence>
<dbReference type="Gene3D" id="3.40.50.200">
    <property type="entry name" value="Peptidase S8/S53 domain"/>
    <property type="match status" value="1"/>
</dbReference>
<feature type="domain" description="Peptidase S8/S53" evidence="3">
    <location>
        <begin position="131"/>
        <end position="377"/>
    </location>
</feature>
<dbReference type="InterPro" id="IPR026444">
    <property type="entry name" value="Secre_tail"/>
</dbReference>
<sequence length="865" mass="94400">MLPFSLFAQKRNDFGPEAQLSRKLAPALLHENGRGSTSGSYRVQVTDETSFTKWLKDQKLQVQLKKVTGHAQLLLISGLKTQQLKQLAACPLVRYIDQPNRVAREELELKDADFVANNILAVHGRFPQLNGDGMKVSVKEEAFNPADIDLKGRVLSPETFSNVTSVHATTMATLIAGAGNSGPAGKGIARKAQLAYSSFAELMPDKSQELLGKGISVQNHSYGVGVENYYGLESQAYDQETSQYPQLLHVFSSGNSGDKPGAAGPYEDIAGMANLTGQFKNSKNTLSVGALEPDRQVGIRSSKGPAYDGRVKPELVAHGKGGTSEAAAVVSGVALLVQQAYQDKYGSSPQAALIKAALINSADDVGRPQVDFESGFGDADALGAIRSIQENRFFEATISTNETRTFTIAVPQGARLLKATLVWHDPEAEPGASKALINDLDLTLTRTSTSQHWQPWVLSSFPHPDSLMLPARRGTDRLNNVEQITLSAPVAGTYQLTVRGHQVATGPQSFSMVYEYESGAEWLYPTAGASVMAGQLNRIRWQGGAEGETARLEYRLAGTQEWQLIEEVADPSSTFYHWQAPDHIALAQLRITTGDVVTESEEFILAKQLNLKVGFDCEEETLLHWSALPNVQQYQLYKLGYTHLEPFLTVSDTLVVLNRNISADLGEIVAVAPVVQGREAYTSLSIPYANTGTGCYIKSFLPQSFVMDTVKLDLQISTLYQLSSLSLERFENGTYRNVKTIQPVTQLAHLLQDPAPRSGKNVYRVKVTTVAGKAFYSQDEEVLYTKEGEARVYPNPVAAGQPVFVAVSSDTAELQLYDQLGRLMYETSEMGVIKEIPTAGLAKGLYFLRLKTESGSMISTRILVQ</sequence>